<dbReference type="GO" id="GO:0009279">
    <property type="term" value="C:cell outer membrane"/>
    <property type="evidence" value="ECO:0007669"/>
    <property type="project" value="TreeGrafter"/>
</dbReference>
<dbReference type="Gene3D" id="2.60.40.1080">
    <property type="match status" value="1"/>
</dbReference>
<comment type="caution">
    <text evidence="5">The sequence shown here is derived from an EMBL/GenBank/DDBJ whole genome shotgun (WGS) entry which is preliminary data.</text>
</comment>
<dbReference type="EMBL" id="PYUC01000018">
    <property type="protein sequence ID" value="PTB17478.1"/>
    <property type="molecule type" value="Genomic_DNA"/>
</dbReference>
<evidence type="ECO:0000313" key="6">
    <source>
        <dbReference type="Proteomes" id="UP000240638"/>
    </source>
</evidence>
<gene>
    <name evidence="5" type="ORF">C9I57_27710</name>
</gene>
<dbReference type="InterPro" id="IPR013783">
    <property type="entry name" value="Ig-like_fold"/>
</dbReference>
<dbReference type="PANTHER" id="PTHR39576:SF2">
    <property type="entry name" value="ATTACHING AND EFFACING PROTEIN HOMOLOG-RELATED"/>
    <property type="match status" value="1"/>
</dbReference>
<dbReference type="SUPFAM" id="SSF49373">
    <property type="entry name" value="Invasin/intimin cell-adhesion fragments"/>
    <property type="match status" value="3"/>
</dbReference>
<evidence type="ECO:0000313" key="5">
    <source>
        <dbReference type="EMBL" id="PTB17478.1"/>
    </source>
</evidence>
<dbReference type="InterPro" id="IPR051715">
    <property type="entry name" value="Intimin-Invasin_domain"/>
</dbReference>
<organism evidence="5 6">
    <name type="scientific">Trinickia symbiotica</name>
    <dbReference type="NCBI Taxonomy" id="863227"/>
    <lineage>
        <taxon>Bacteria</taxon>
        <taxon>Pseudomonadati</taxon>
        <taxon>Pseudomonadota</taxon>
        <taxon>Betaproteobacteria</taxon>
        <taxon>Burkholderiales</taxon>
        <taxon>Burkholderiaceae</taxon>
        <taxon>Trinickia</taxon>
    </lineage>
</organism>
<feature type="domain" description="Invasin" evidence="3">
    <location>
        <begin position="543"/>
        <end position="660"/>
    </location>
</feature>
<dbReference type="GO" id="GO:0007155">
    <property type="term" value="P:cell adhesion"/>
    <property type="evidence" value="ECO:0007669"/>
    <property type="project" value="InterPro"/>
</dbReference>
<comment type="similarity">
    <text evidence="1">Belongs to the intimin/invasin family.</text>
</comment>
<feature type="domain" description="Inverse autotransporter beta-domain" evidence="4">
    <location>
        <begin position="159"/>
        <end position="432"/>
    </location>
</feature>
<feature type="region of interest" description="Disordered" evidence="2">
    <location>
        <begin position="594"/>
        <end position="616"/>
    </location>
</feature>
<dbReference type="Proteomes" id="UP000240638">
    <property type="component" value="Unassembled WGS sequence"/>
</dbReference>
<evidence type="ECO:0000259" key="4">
    <source>
        <dbReference type="Pfam" id="PF11924"/>
    </source>
</evidence>
<accession>A0A2T3XLV1</accession>
<feature type="compositionally biased region" description="Polar residues" evidence="2">
    <location>
        <begin position="595"/>
        <end position="608"/>
    </location>
</feature>
<reference evidence="5 6" key="1">
    <citation type="submission" date="2018-03" db="EMBL/GenBank/DDBJ databases">
        <title>Whole genome analyses suggest that Burkholderia sensu lato contains two further novel genera in the rhizoxinica-symbiotica group Mycetohabitans gen. nov., and Trinickia gen. nov.: implications for the evolution of diazotrophy and nodulation in the Burkholderiaceae.</title>
        <authorList>
            <person name="Estrada De Los Santos P."/>
            <person name="Palmer M."/>
            <person name="Chavez-Ramirez B."/>
            <person name="Steenkamp E.T."/>
            <person name="Hirsch A.M."/>
            <person name="Manyaka P."/>
            <person name="Maluk M."/>
            <person name="Lafos M."/>
            <person name="Crook M."/>
            <person name="Gross E."/>
            <person name="Simon M.F."/>
            <person name="Bueno Dos Reis Junior F."/>
            <person name="Poole P.S."/>
            <person name="Venter S.N."/>
            <person name="James E.K."/>
        </authorList>
    </citation>
    <scope>NUCLEOTIDE SEQUENCE [LARGE SCALE GENOMIC DNA]</scope>
    <source>
        <strain evidence="5 6">JPY-366</strain>
    </source>
</reference>
<dbReference type="InterPro" id="IPR015217">
    <property type="entry name" value="Invasin_dom_3"/>
</dbReference>
<dbReference type="InterPro" id="IPR008964">
    <property type="entry name" value="Invasin/intimin_cell_adhesion"/>
</dbReference>
<dbReference type="InterPro" id="IPR003535">
    <property type="entry name" value="Intimin/invasin_bac"/>
</dbReference>
<dbReference type="FunFam" id="2.40.160.160:FF:000001">
    <property type="entry name" value="Intimin-like inverse autotransporter SinH"/>
    <property type="match status" value="1"/>
</dbReference>
<protein>
    <recommendedName>
        <fullName evidence="7">Invasin</fullName>
    </recommendedName>
</protein>
<dbReference type="InterPro" id="IPR024519">
    <property type="entry name" value="IAT_beta"/>
</dbReference>
<dbReference type="RefSeq" id="WP_107153779.1">
    <property type="nucleotide sequence ID" value="NZ_PYUC01000018.1"/>
</dbReference>
<evidence type="ECO:0000256" key="2">
    <source>
        <dbReference type="SAM" id="MobiDB-lite"/>
    </source>
</evidence>
<dbReference type="Pfam" id="PF09134">
    <property type="entry name" value="Invasin_D3"/>
    <property type="match status" value="1"/>
</dbReference>
<dbReference type="Pfam" id="PF11924">
    <property type="entry name" value="IAT_beta"/>
    <property type="match status" value="1"/>
</dbReference>
<dbReference type="PANTHER" id="PTHR39576">
    <property type="entry name" value="ATTACHING AND EFFACING PROTEIN HOMOLOG-RELATED-RELATED"/>
    <property type="match status" value="1"/>
</dbReference>
<name>A0A2T3XLV1_9BURK</name>
<evidence type="ECO:0008006" key="7">
    <source>
        <dbReference type="Google" id="ProtNLM"/>
    </source>
</evidence>
<sequence>MNGWITTVFKRHGARGRQTPSRHFAAWMMVLTMLTLNSLAPRNASAQARALDVSAHSAAFGQLSANSNTSCAPLPLSLTCGPMQTAIKVAQSSAGCRAADTSATGTSCARPKYSASESADTRVHLNLPDLGKDSAASSPTQDKEKKNAIVAPLLQQLTQVGQMAGSGQNLGDVAAGLITSRANQYAFGGLQQWLSQFGTASVSMNVDNHGRFNEGSTNLLLPLYDNKGSALLFTQLGYQRWDGRNTINLGLGARHFTKKSMYGINAFFDDDVTGHNQRLGAGIEYGTGYLRLSANGYLGLTGWHQSIDYADYDERPANGFDLTSQMYLPSLPQLGVKLKYEQYFGNAVDLLGTGDREKNPSAVTAGLDYTPVPAITVGAAYRRSTGGLSDMLFNVQLNYRMGVPLHEQFDPHSVASMRTLAGSRYDLVQRNNRIVLDYRKRIVIRLTLGPALSGYPGAVVPIPVNVTSTYGLQSIQWTAPELIANGGAITGQNGAYTLTFPAYQNSGTNTYNVSAVATDRQGNMSAPAQIQVIVQSPTQASANTTSVELSPDRIYADGHSTSQLTITVLDASGNGISGLAQDIDLHSSFVASLGPPSSASNHAQTDQQPMPPTIGSLSAEGNGVYVATITAGTALGALTFNPVLKNENIKLKSATLQLVAPNTSVNAEITGAIIVTPQAIQPADGQSAYTYTAHVIDANSGQPLPNFPLVGLRWQVTPMPSSLLDPGWLSLTPGSSTTDNNGNITATLSSKIASTQFTVSAQLGSATPDNAPPVTFSIVAHVASVMILNPASGITEMTTLNNALNVPVSIHAPLPINAPAQSGFEFIARIVDARGLPVPNQSLSSLNFQWIPSRMRDGVNDLYVEQASTDGSGQAIAYFGSVKQTGTTGVFTLSAQLGGQPAVSPALPRLVAFSDIPAQSQIVEYVSASGNVTPTRVPQSQANIFVKDVTYLRLDSTMFNTQAGDTFVSGSSSAPNVVSVDSSGLMNALKPGSTMVTELFAHNGFRFARSVALTVNTVLLVPQLRGAPVAITSPAAGENLNTCETWGPVYGVSGIASVTANDANTLIALLPQSVLAGMKFWGNSTPTNNRFFVTDTSAQFGYSSLSIPGAGGLQRNDMRDGTLVCESR</sequence>
<dbReference type="Gene3D" id="2.40.160.160">
    <property type="entry name" value="Inverse autotransporter, beta-domain"/>
    <property type="match status" value="1"/>
</dbReference>
<evidence type="ECO:0000259" key="3">
    <source>
        <dbReference type="Pfam" id="PF09134"/>
    </source>
</evidence>
<dbReference type="AlphaFoldDB" id="A0A2T3XLV1"/>
<dbReference type="InterPro" id="IPR038177">
    <property type="entry name" value="IAT_beta_sf"/>
</dbReference>
<dbReference type="PRINTS" id="PR01369">
    <property type="entry name" value="INTIMIN"/>
</dbReference>
<dbReference type="Gene3D" id="2.60.40.10">
    <property type="entry name" value="Immunoglobulins"/>
    <property type="match status" value="2"/>
</dbReference>
<feature type="region of interest" description="Disordered" evidence="2">
    <location>
        <begin position="100"/>
        <end position="121"/>
    </location>
</feature>
<proteinExistence type="inferred from homology"/>
<evidence type="ECO:0000256" key="1">
    <source>
        <dbReference type="ARBA" id="ARBA00010116"/>
    </source>
</evidence>